<evidence type="ECO:0000256" key="1">
    <source>
        <dbReference type="ARBA" id="ARBA00004651"/>
    </source>
</evidence>
<evidence type="ECO:0000313" key="9">
    <source>
        <dbReference type="Proteomes" id="UP000581688"/>
    </source>
</evidence>
<dbReference type="AlphaFoldDB" id="A0A841Q5P7"/>
<comment type="caution">
    <text evidence="8">The sequence shown here is derived from an EMBL/GenBank/DDBJ whole genome shotgun (WGS) entry which is preliminary data.</text>
</comment>
<keyword evidence="2" id="KW-0813">Transport</keyword>
<feature type="transmembrane region" description="Helical" evidence="6">
    <location>
        <begin position="211"/>
        <end position="231"/>
    </location>
</feature>
<keyword evidence="9" id="KW-1185">Reference proteome</keyword>
<dbReference type="InterPro" id="IPR052528">
    <property type="entry name" value="Sugar_transport-like"/>
</dbReference>
<evidence type="ECO:0000256" key="2">
    <source>
        <dbReference type="ARBA" id="ARBA00022448"/>
    </source>
</evidence>
<dbReference type="Proteomes" id="UP000581688">
    <property type="component" value="Unassembled WGS sequence"/>
</dbReference>
<dbReference type="RefSeq" id="WP_174495936.1">
    <property type="nucleotide sequence ID" value="NZ_CADDWK010000005.1"/>
</dbReference>
<feature type="transmembrane region" description="Helical" evidence="6">
    <location>
        <begin position="243"/>
        <end position="261"/>
    </location>
</feature>
<dbReference type="EMBL" id="JACHGH010000005">
    <property type="protein sequence ID" value="MBB6453718.1"/>
    <property type="molecule type" value="Genomic_DNA"/>
</dbReference>
<keyword evidence="3 6" id="KW-0812">Transmembrane</keyword>
<dbReference type="Gene3D" id="1.20.1250.20">
    <property type="entry name" value="MFS general substrate transporter like domains"/>
    <property type="match status" value="2"/>
</dbReference>
<feature type="transmembrane region" description="Helical" evidence="6">
    <location>
        <begin position="273"/>
        <end position="291"/>
    </location>
</feature>
<dbReference type="SUPFAM" id="SSF103473">
    <property type="entry name" value="MFS general substrate transporter"/>
    <property type="match status" value="1"/>
</dbReference>
<keyword evidence="5 6" id="KW-0472">Membrane</keyword>
<evidence type="ECO:0000256" key="6">
    <source>
        <dbReference type="SAM" id="Phobius"/>
    </source>
</evidence>
<dbReference type="Pfam" id="PF07690">
    <property type="entry name" value="MFS_1"/>
    <property type="match status" value="1"/>
</dbReference>
<gene>
    <name evidence="8" type="ORF">HNQ94_002167</name>
</gene>
<evidence type="ECO:0000256" key="3">
    <source>
        <dbReference type="ARBA" id="ARBA00022692"/>
    </source>
</evidence>
<comment type="subcellular location">
    <subcellularLocation>
        <location evidence="1">Cell membrane</location>
        <topology evidence="1">Multi-pass membrane protein</topology>
    </subcellularLocation>
</comment>
<evidence type="ECO:0000313" key="8">
    <source>
        <dbReference type="EMBL" id="MBB6453718.1"/>
    </source>
</evidence>
<dbReference type="InterPro" id="IPR020846">
    <property type="entry name" value="MFS_dom"/>
</dbReference>
<dbReference type="InterPro" id="IPR036259">
    <property type="entry name" value="MFS_trans_sf"/>
</dbReference>
<feature type="transmembrane region" description="Helical" evidence="6">
    <location>
        <begin position="97"/>
        <end position="119"/>
    </location>
</feature>
<dbReference type="PANTHER" id="PTHR23526:SF2">
    <property type="entry name" value="MAJOR FACILITATOR SUPERFAMILY (MFS) PROFILE DOMAIN-CONTAINING PROTEIN"/>
    <property type="match status" value="1"/>
</dbReference>
<evidence type="ECO:0000256" key="5">
    <source>
        <dbReference type="ARBA" id="ARBA00023136"/>
    </source>
</evidence>
<protein>
    <submittedName>
        <fullName evidence="8">MFS family permease</fullName>
    </submittedName>
</protein>
<feature type="transmembrane region" description="Helical" evidence="6">
    <location>
        <begin position="41"/>
        <end position="62"/>
    </location>
</feature>
<dbReference type="GO" id="GO:0005886">
    <property type="term" value="C:plasma membrane"/>
    <property type="evidence" value="ECO:0007669"/>
    <property type="project" value="UniProtKB-SubCell"/>
</dbReference>
<feature type="transmembrane region" description="Helical" evidence="6">
    <location>
        <begin position="344"/>
        <end position="372"/>
    </location>
</feature>
<dbReference type="PANTHER" id="PTHR23526">
    <property type="entry name" value="INTEGRAL MEMBRANE TRANSPORT PROTEIN-RELATED"/>
    <property type="match status" value="1"/>
</dbReference>
<name>A0A841Q5P7_9BACI</name>
<evidence type="ECO:0000256" key="4">
    <source>
        <dbReference type="ARBA" id="ARBA00022989"/>
    </source>
</evidence>
<dbReference type="InterPro" id="IPR011701">
    <property type="entry name" value="MFS"/>
</dbReference>
<feature type="transmembrane region" description="Helical" evidence="6">
    <location>
        <begin position="159"/>
        <end position="177"/>
    </location>
</feature>
<sequence length="394" mass="42638">MSLRKRSINLKLIVPLFFVTGVMGARPLIPLIADELNADHFDIGLLVSVFSLFPFLIAIKVGQVMDKIGYKNPIILSGVIGIGSLLVPFFFPNMVGLYISQILAGSVYTVFIMGAQTYGGTDSSEQEKDHNIVMISVGVSIGSFIGPLLSGVFAEVWGYRISFALMGLAILPSLFIASNIKDKKQEINYYKRTAKFINSLTLLKEVDIRKVILISMIVLAGRDIFTAYIPLIGISNGLSNSMIGFIVSINAFAGIIVRWSMPYLILKFGRNNITLCAILGSGALFLLIPIASSSISLILVSFILGMGLGLGQPLSISTMVHILPQKRIGEGLGLRLSASRFAQLSSPVLFGFVAQIFSMSFAFFFAGTLILFSGAKTKINDNCPTTLVLKKGNN</sequence>
<feature type="transmembrane region" description="Helical" evidence="6">
    <location>
        <begin position="131"/>
        <end position="153"/>
    </location>
</feature>
<feature type="transmembrane region" description="Helical" evidence="6">
    <location>
        <begin position="74"/>
        <end position="91"/>
    </location>
</feature>
<accession>A0A841Q5P7</accession>
<organism evidence="8 9">
    <name type="scientific">Salirhabdus euzebyi</name>
    <dbReference type="NCBI Taxonomy" id="394506"/>
    <lineage>
        <taxon>Bacteria</taxon>
        <taxon>Bacillati</taxon>
        <taxon>Bacillota</taxon>
        <taxon>Bacilli</taxon>
        <taxon>Bacillales</taxon>
        <taxon>Bacillaceae</taxon>
        <taxon>Salirhabdus</taxon>
    </lineage>
</organism>
<keyword evidence="4 6" id="KW-1133">Transmembrane helix</keyword>
<reference evidence="8 9" key="1">
    <citation type="submission" date="2020-08" db="EMBL/GenBank/DDBJ databases">
        <title>Genomic Encyclopedia of Type Strains, Phase IV (KMG-IV): sequencing the most valuable type-strain genomes for metagenomic binning, comparative biology and taxonomic classification.</title>
        <authorList>
            <person name="Goeker M."/>
        </authorList>
    </citation>
    <scope>NUCLEOTIDE SEQUENCE [LARGE SCALE GENOMIC DNA]</scope>
    <source>
        <strain evidence="8 9">DSM 19612</strain>
    </source>
</reference>
<feature type="domain" description="Major facilitator superfamily (MFS) profile" evidence="7">
    <location>
        <begin position="1"/>
        <end position="378"/>
    </location>
</feature>
<dbReference type="PROSITE" id="PS50850">
    <property type="entry name" value="MFS"/>
    <property type="match status" value="1"/>
</dbReference>
<proteinExistence type="predicted"/>
<evidence type="ECO:0000259" key="7">
    <source>
        <dbReference type="PROSITE" id="PS50850"/>
    </source>
</evidence>
<feature type="transmembrane region" description="Helical" evidence="6">
    <location>
        <begin position="12"/>
        <end position="29"/>
    </location>
</feature>
<dbReference type="GO" id="GO:0022857">
    <property type="term" value="F:transmembrane transporter activity"/>
    <property type="evidence" value="ECO:0007669"/>
    <property type="project" value="InterPro"/>
</dbReference>